<dbReference type="InterPro" id="IPR002018">
    <property type="entry name" value="CarbesteraseB"/>
</dbReference>
<evidence type="ECO:0000256" key="6">
    <source>
        <dbReference type="SAM" id="MobiDB-lite"/>
    </source>
</evidence>
<comment type="caution">
    <text evidence="8">The sequence shown here is derived from an EMBL/GenBank/DDBJ whole genome shotgun (WGS) entry which is preliminary data.</text>
</comment>
<gene>
    <name evidence="8" type="primary">jg12037</name>
    <name evidence="8" type="ORF">PAEG_LOCUS18287</name>
</gene>
<evidence type="ECO:0000256" key="3">
    <source>
        <dbReference type="ARBA" id="ARBA00022801"/>
    </source>
</evidence>
<sequence length="882" mass="98733">MARLEELIVVKRTALRYLFARESRLLALGKKPVNKKIANFVRDHQNEENVWATFMDTLNEDLTRNIKVYSLKIDSEDCSDTRNTPRRCRLDSNSRNFLEHYKIVSCVDCELGVCSVIPPDTKGGGRMVDSPITTVEEGQLQGKLVHSPSGKAFYSFQGIPYAKPPIGSLRFRAPQPPEPWEGLRDATTEGNSSAQIDFFSKNQYVGDENCLFLNVYTPSLDGEFLPVMVYVHGGGFRFGSGSSYFYGGDYLVEKDVVIVTINYRCGALGFLSLNTPEVPGNAGMKDVVQALRWVKQNIKSFGGNSGNLTIFGESAGGVAVSFLTASPMSKDLISKAIMQSGTGLNSWGMQHNPVENARVLASELGCESTDLNEILEYLSTTPVKDIVEATEKMKPLEAFYESGKSFFTPVVEKEFAGVEAFLPEALISVLTSGRVADIPVMIGSNTLEFTFDKSDDLQTCIPDELHIERDTPESLAIADEIKNLYFKSDPTVDKYKLLSDFLINIGTHRYVQYLLNVTNKPIYYYKFGYVGELNLSKDIMKSVSLNYAGHLDELGYLFKAEPIKDIEPSPQDVKTRERMLRLWTNFAKTGNPTPDENHYLTVTWLPATKDKLNYLNISNELSMDDSPDKEKMEFWDNLYSKYFKIWDHQITNDDVSPKSEPVPSIVEPISQINEPVIVATSPVIVEETIITTVTTVVNEKGEENTSTQVIVDVQDSAGQHYQESFNDLKGNLEQNFDLVQDNLAQIPDNLVQVNDNLSQINDHSAQVQENIKNETVFVVDNPVKPDVIITGHTVIEDHPGKLVNIVKLQEKFSNNQNGGEEHKFNGNFDKKPRPSNEIKMAQNTNINPKDVIRANDPPEDDLPKNIGVNKFVNFFESLGGKK</sequence>
<keyword evidence="4" id="KW-1015">Disulfide bond</keyword>
<dbReference type="Pfam" id="PF00135">
    <property type="entry name" value="COesterase"/>
    <property type="match status" value="1"/>
</dbReference>
<feature type="domain" description="Carboxylesterase type B" evidence="7">
    <location>
        <begin position="130"/>
        <end position="635"/>
    </location>
</feature>
<evidence type="ECO:0000256" key="5">
    <source>
        <dbReference type="ARBA" id="ARBA00023180"/>
    </source>
</evidence>
<protein>
    <submittedName>
        <fullName evidence="8">Jg12037 protein</fullName>
    </submittedName>
</protein>
<evidence type="ECO:0000256" key="1">
    <source>
        <dbReference type="ARBA" id="ARBA00005964"/>
    </source>
</evidence>
<dbReference type="AlphaFoldDB" id="A0A8S4RU98"/>
<evidence type="ECO:0000256" key="4">
    <source>
        <dbReference type="ARBA" id="ARBA00023157"/>
    </source>
</evidence>
<evidence type="ECO:0000259" key="7">
    <source>
        <dbReference type="Pfam" id="PF00135"/>
    </source>
</evidence>
<dbReference type="PANTHER" id="PTHR11559">
    <property type="entry name" value="CARBOXYLESTERASE"/>
    <property type="match status" value="1"/>
</dbReference>
<dbReference type="InterPro" id="IPR050309">
    <property type="entry name" value="Type-B_Carboxylest/Lipase"/>
</dbReference>
<keyword evidence="3" id="KW-0378">Hydrolase</keyword>
<dbReference type="EMBL" id="CAKXAJ010025593">
    <property type="protein sequence ID" value="CAH2241904.1"/>
    <property type="molecule type" value="Genomic_DNA"/>
</dbReference>
<dbReference type="GO" id="GO:0052689">
    <property type="term" value="F:carboxylic ester hydrolase activity"/>
    <property type="evidence" value="ECO:0007669"/>
    <property type="project" value="UniProtKB-KW"/>
</dbReference>
<keyword evidence="2" id="KW-0719">Serine esterase</keyword>
<keyword evidence="9" id="KW-1185">Reference proteome</keyword>
<evidence type="ECO:0000256" key="2">
    <source>
        <dbReference type="ARBA" id="ARBA00022487"/>
    </source>
</evidence>
<dbReference type="Proteomes" id="UP000838756">
    <property type="component" value="Unassembled WGS sequence"/>
</dbReference>
<dbReference type="SUPFAM" id="SSF53474">
    <property type="entry name" value="alpha/beta-Hydrolases"/>
    <property type="match status" value="1"/>
</dbReference>
<reference evidence="8" key="1">
    <citation type="submission" date="2022-03" db="EMBL/GenBank/DDBJ databases">
        <authorList>
            <person name="Lindestad O."/>
        </authorList>
    </citation>
    <scope>NUCLEOTIDE SEQUENCE</scope>
</reference>
<feature type="region of interest" description="Disordered" evidence="6">
    <location>
        <begin position="815"/>
        <end position="863"/>
    </location>
</feature>
<proteinExistence type="inferred from homology"/>
<organism evidence="8 9">
    <name type="scientific">Pararge aegeria aegeria</name>
    <dbReference type="NCBI Taxonomy" id="348720"/>
    <lineage>
        <taxon>Eukaryota</taxon>
        <taxon>Metazoa</taxon>
        <taxon>Ecdysozoa</taxon>
        <taxon>Arthropoda</taxon>
        <taxon>Hexapoda</taxon>
        <taxon>Insecta</taxon>
        <taxon>Pterygota</taxon>
        <taxon>Neoptera</taxon>
        <taxon>Endopterygota</taxon>
        <taxon>Lepidoptera</taxon>
        <taxon>Glossata</taxon>
        <taxon>Ditrysia</taxon>
        <taxon>Papilionoidea</taxon>
        <taxon>Nymphalidae</taxon>
        <taxon>Satyrinae</taxon>
        <taxon>Satyrini</taxon>
        <taxon>Parargina</taxon>
        <taxon>Pararge</taxon>
    </lineage>
</organism>
<dbReference type="InterPro" id="IPR029058">
    <property type="entry name" value="AB_hydrolase_fold"/>
</dbReference>
<evidence type="ECO:0000313" key="9">
    <source>
        <dbReference type="Proteomes" id="UP000838756"/>
    </source>
</evidence>
<accession>A0A8S4RU98</accession>
<name>A0A8S4RU98_9NEOP</name>
<dbReference type="OrthoDB" id="19653at2759"/>
<dbReference type="InterPro" id="IPR019826">
    <property type="entry name" value="Carboxylesterase_B_AS"/>
</dbReference>
<comment type="similarity">
    <text evidence="1">Belongs to the type-B carboxylesterase/lipase family.</text>
</comment>
<dbReference type="Gene3D" id="3.40.50.1820">
    <property type="entry name" value="alpha/beta hydrolase"/>
    <property type="match status" value="1"/>
</dbReference>
<feature type="compositionally biased region" description="Basic and acidic residues" evidence="6">
    <location>
        <begin position="819"/>
        <end position="836"/>
    </location>
</feature>
<dbReference type="PROSITE" id="PS00122">
    <property type="entry name" value="CARBOXYLESTERASE_B_1"/>
    <property type="match status" value="1"/>
</dbReference>
<evidence type="ECO:0000313" key="8">
    <source>
        <dbReference type="EMBL" id="CAH2241904.1"/>
    </source>
</evidence>
<keyword evidence="5" id="KW-0325">Glycoprotein</keyword>